<comment type="caution">
    <text evidence="2">The sequence shown here is derived from an EMBL/GenBank/DDBJ whole genome shotgun (WGS) entry which is preliminary data.</text>
</comment>
<evidence type="ECO:0000256" key="1">
    <source>
        <dbReference type="SAM" id="Phobius"/>
    </source>
</evidence>
<keyword evidence="1" id="KW-1133">Transmembrane helix</keyword>
<reference evidence="2 3" key="1">
    <citation type="submission" date="2019-08" db="EMBL/GenBank/DDBJ databases">
        <authorList>
            <person name="Vazquez-Campos X."/>
        </authorList>
    </citation>
    <scope>NUCLEOTIDE SEQUENCE [LARGE SCALE GENOMIC DNA]</scope>
    <source>
        <strain evidence="2">LFW-283_2</strain>
    </source>
</reference>
<protein>
    <submittedName>
        <fullName evidence="2">Uncharacterized protein</fullName>
    </submittedName>
</protein>
<evidence type="ECO:0000313" key="3">
    <source>
        <dbReference type="Proteomes" id="UP000789941"/>
    </source>
</evidence>
<evidence type="ECO:0000313" key="2">
    <source>
        <dbReference type="EMBL" id="VVC03550.1"/>
    </source>
</evidence>
<keyword evidence="1" id="KW-0472">Membrane</keyword>
<feature type="transmembrane region" description="Helical" evidence="1">
    <location>
        <begin position="53"/>
        <end position="73"/>
    </location>
</feature>
<feature type="transmembrane region" description="Helical" evidence="1">
    <location>
        <begin position="113"/>
        <end position="132"/>
    </location>
</feature>
<keyword evidence="1" id="KW-0812">Transmembrane</keyword>
<accession>A0A5E4LNB3</accession>
<dbReference type="Proteomes" id="UP000789941">
    <property type="component" value="Unassembled WGS sequence"/>
</dbReference>
<gene>
    <name evidence="2" type="ORF">LFW2832_00433</name>
</gene>
<feature type="transmembrane region" description="Helical" evidence="1">
    <location>
        <begin position="144"/>
        <end position="162"/>
    </location>
</feature>
<dbReference type="AlphaFoldDB" id="A0A5E4LNB3"/>
<organism evidence="2 3">
    <name type="scientific">Candidatus Bilamarchaeum dharawalense</name>
    <dbReference type="NCBI Taxonomy" id="2885759"/>
    <lineage>
        <taxon>Archaea</taxon>
        <taxon>Candidatus Micrarchaeota</taxon>
        <taxon>Candidatus Micrarchaeia</taxon>
        <taxon>Candidatus Anstonellales</taxon>
        <taxon>Candidatus Bilamarchaeaceae</taxon>
        <taxon>Candidatus Bilamarchaeum</taxon>
    </lineage>
</organism>
<sequence length="444" mass="47429">MEVLLPLLMTLPPAALSLISICVGFSILVTSSLFIIAYSLNNSQMVAVAREELAALVLTVMIIFVWLSFDAIINTMVSGLLLASLPTYYLQTASPDSCLNPLNINNPTMPSCVVNGLTTSHVSLAIASMGILEQTLKGQYMNLYLFEALVGFLSTISFPVGSPIPAVNIVSLSIAPFAGLGMLSTAHTVVVEAIGYLLTVVWSKEFILLFARDIVPLLLLPLGLILRAFPFYRKTGSSIIALCFALYFALPFAVLLSNYMIFDIFQPADFAYNPSSASAMHTTKTNSEVTGDVTASQDESAGSPTGDMFEAFRAPSITDVASQGVGAPCAGNAIVRLFCSISNLVTGAFKVVGGFLSTVFTIWRFMIGMAGDFFFTGFNNPIMPSSASAGLFHFLILEVTTVSPFIVIIMLTTVLEIIITVTAYRSVSLMIGGEAEIIGLTKVV</sequence>
<feature type="transmembrane region" description="Helical" evidence="1">
    <location>
        <begin position="391"/>
        <end position="424"/>
    </location>
</feature>
<dbReference type="EMBL" id="CABMJJ010000007">
    <property type="protein sequence ID" value="VVC03550.1"/>
    <property type="molecule type" value="Genomic_DNA"/>
</dbReference>
<feature type="transmembrane region" description="Helical" evidence="1">
    <location>
        <begin position="174"/>
        <end position="202"/>
    </location>
</feature>
<feature type="transmembrane region" description="Helical" evidence="1">
    <location>
        <begin position="15"/>
        <end position="41"/>
    </location>
</feature>
<feature type="transmembrane region" description="Helical" evidence="1">
    <location>
        <begin position="238"/>
        <end position="256"/>
    </location>
</feature>
<feature type="transmembrane region" description="Helical" evidence="1">
    <location>
        <begin position="351"/>
        <end position="371"/>
    </location>
</feature>
<proteinExistence type="predicted"/>
<feature type="transmembrane region" description="Helical" evidence="1">
    <location>
        <begin position="214"/>
        <end position="232"/>
    </location>
</feature>
<name>A0A5E4LNB3_9ARCH</name>